<dbReference type="PROSITE" id="PS00174">
    <property type="entry name" value="P_GLUCOSE_ISOMERASE_2"/>
    <property type="match status" value="1"/>
</dbReference>
<feature type="active site" description="Proton donor" evidence="7">
    <location>
        <position position="353"/>
    </location>
</feature>
<evidence type="ECO:0000256" key="3">
    <source>
        <dbReference type="ARBA" id="ARBA00022432"/>
    </source>
</evidence>
<dbReference type="FunFam" id="3.40.50.10490:FF:000004">
    <property type="entry name" value="Glucose-6-phosphate isomerase"/>
    <property type="match status" value="1"/>
</dbReference>
<name>A0A1I1L5X5_9GAMM</name>
<dbReference type="GO" id="GO:0006096">
    <property type="term" value="P:glycolytic process"/>
    <property type="evidence" value="ECO:0007669"/>
    <property type="project" value="UniProtKB-UniRule"/>
</dbReference>
<dbReference type="InterPro" id="IPR046348">
    <property type="entry name" value="SIS_dom_sf"/>
</dbReference>
<keyword evidence="3 7" id="KW-0312">Gluconeogenesis</keyword>
<evidence type="ECO:0000256" key="1">
    <source>
        <dbReference type="ARBA" id="ARBA00004926"/>
    </source>
</evidence>
<evidence type="ECO:0000256" key="5">
    <source>
        <dbReference type="ARBA" id="ARBA00023235"/>
    </source>
</evidence>
<comment type="pathway">
    <text evidence="7">Carbohydrate biosynthesis; gluconeogenesis.</text>
</comment>
<dbReference type="AlphaFoldDB" id="A0A1I1L5X5"/>
<dbReference type="InterPro" id="IPR035482">
    <property type="entry name" value="SIS_PGI_2"/>
</dbReference>
<dbReference type="GO" id="GO:0005829">
    <property type="term" value="C:cytosol"/>
    <property type="evidence" value="ECO:0007669"/>
    <property type="project" value="TreeGrafter"/>
</dbReference>
<dbReference type="EC" id="5.3.1.9" evidence="7"/>
<keyword evidence="7" id="KW-0963">Cytoplasm</keyword>
<dbReference type="CDD" id="cd05016">
    <property type="entry name" value="SIS_PGI_2"/>
    <property type="match status" value="1"/>
</dbReference>
<dbReference type="PANTHER" id="PTHR11469">
    <property type="entry name" value="GLUCOSE-6-PHOSPHATE ISOMERASE"/>
    <property type="match status" value="1"/>
</dbReference>
<comment type="function">
    <text evidence="7">Catalyzes the reversible isomerization of glucose-6-phosphate to fructose-6-phosphate.</text>
</comment>
<feature type="active site" evidence="7">
    <location>
        <position position="512"/>
    </location>
</feature>
<dbReference type="Pfam" id="PF00342">
    <property type="entry name" value="PGI"/>
    <property type="match status" value="1"/>
</dbReference>
<accession>A0A1I1L5X5</accession>
<comment type="subcellular location">
    <subcellularLocation>
        <location evidence="7">Cytoplasm</location>
    </subcellularLocation>
</comment>
<dbReference type="UniPathway" id="UPA00138"/>
<reference evidence="9 10" key="1">
    <citation type="submission" date="2016-10" db="EMBL/GenBank/DDBJ databases">
        <authorList>
            <person name="de Groot N.N."/>
        </authorList>
    </citation>
    <scope>NUCLEOTIDE SEQUENCE [LARGE SCALE GENOMIC DNA]</scope>
    <source>
        <strain evidence="9 10">DSM 6059</strain>
    </source>
</reference>
<dbReference type="GO" id="GO:0048029">
    <property type="term" value="F:monosaccharide binding"/>
    <property type="evidence" value="ECO:0007669"/>
    <property type="project" value="TreeGrafter"/>
</dbReference>
<keyword evidence="4 7" id="KW-0324">Glycolysis</keyword>
<comment type="similarity">
    <text evidence="2 7 8">Belongs to the GPI family.</text>
</comment>
<dbReference type="EMBL" id="FOLO01000014">
    <property type="protein sequence ID" value="SFC64990.1"/>
    <property type="molecule type" value="Genomic_DNA"/>
</dbReference>
<dbReference type="UniPathway" id="UPA00109">
    <property type="reaction ID" value="UER00181"/>
</dbReference>
<keyword evidence="5 7" id="KW-0413">Isomerase</keyword>
<gene>
    <name evidence="7" type="primary">pgi</name>
    <name evidence="9" type="ORF">SAMN02745724_02189</name>
</gene>
<dbReference type="FunFam" id="1.10.1390.10:FF:000001">
    <property type="entry name" value="Glucose-6-phosphate isomerase"/>
    <property type="match status" value="1"/>
</dbReference>
<proteinExistence type="inferred from homology"/>
<dbReference type="PANTHER" id="PTHR11469:SF1">
    <property type="entry name" value="GLUCOSE-6-PHOSPHATE ISOMERASE"/>
    <property type="match status" value="1"/>
</dbReference>
<evidence type="ECO:0000313" key="10">
    <source>
        <dbReference type="Proteomes" id="UP000198862"/>
    </source>
</evidence>
<dbReference type="InterPro" id="IPR035476">
    <property type="entry name" value="SIS_PGI_1"/>
</dbReference>
<evidence type="ECO:0000313" key="9">
    <source>
        <dbReference type="EMBL" id="SFC64990.1"/>
    </source>
</evidence>
<dbReference type="InterPro" id="IPR023096">
    <property type="entry name" value="G6P_Isomerase_C"/>
</dbReference>
<dbReference type="GO" id="GO:0006094">
    <property type="term" value="P:gluconeogenesis"/>
    <property type="evidence" value="ECO:0007669"/>
    <property type="project" value="UniProtKB-UniRule"/>
</dbReference>
<dbReference type="InterPro" id="IPR018189">
    <property type="entry name" value="Phosphoglucose_isomerase_CS"/>
</dbReference>
<feature type="active site" evidence="7">
    <location>
        <position position="384"/>
    </location>
</feature>
<protein>
    <recommendedName>
        <fullName evidence="7">Glucose-6-phosphate isomerase</fullName>
        <shortName evidence="7">GPI</shortName>
        <ecNumber evidence="7">5.3.1.9</ecNumber>
    </recommendedName>
    <alternativeName>
        <fullName evidence="7">Phosphoglucose isomerase</fullName>
        <shortName evidence="7">PGI</shortName>
    </alternativeName>
    <alternativeName>
        <fullName evidence="7">Phosphohexose isomerase</fullName>
        <shortName evidence="7">PHI</shortName>
    </alternativeName>
</protein>
<dbReference type="SUPFAM" id="SSF53697">
    <property type="entry name" value="SIS domain"/>
    <property type="match status" value="1"/>
</dbReference>
<dbReference type="OrthoDB" id="140919at2"/>
<evidence type="ECO:0000256" key="8">
    <source>
        <dbReference type="RuleBase" id="RU000612"/>
    </source>
</evidence>
<comment type="pathway">
    <text evidence="1 7 8">Carbohydrate degradation; glycolysis; D-glyceraldehyde 3-phosphate and glycerone phosphate from D-glucose: step 2/4.</text>
</comment>
<evidence type="ECO:0000256" key="7">
    <source>
        <dbReference type="HAMAP-Rule" id="MF_00473"/>
    </source>
</evidence>
<dbReference type="PROSITE" id="PS00765">
    <property type="entry name" value="P_GLUCOSE_ISOMERASE_1"/>
    <property type="match status" value="1"/>
</dbReference>
<dbReference type="GO" id="GO:0004347">
    <property type="term" value="F:glucose-6-phosphate isomerase activity"/>
    <property type="evidence" value="ECO:0007669"/>
    <property type="project" value="UniProtKB-UniRule"/>
</dbReference>
<dbReference type="NCBIfam" id="NF001211">
    <property type="entry name" value="PRK00179.1"/>
    <property type="match status" value="1"/>
</dbReference>
<dbReference type="InterPro" id="IPR001672">
    <property type="entry name" value="G6P_Isomerase"/>
</dbReference>
<dbReference type="Proteomes" id="UP000198862">
    <property type="component" value="Unassembled WGS sequence"/>
</dbReference>
<dbReference type="PROSITE" id="PS51463">
    <property type="entry name" value="P_GLUCOSE_ISOMERASE_3"/>
    <property type="match status" value="1"/>
</dbReference>
<dbReference type="GO" id="GO:0051156">
    <property type="term" value="P:glucose 6-phosphate metabolic process"/>
    <property type="evidence" value="ECO:0007669"/>
    <property type="project" value="TreeGrafter"/>
</dbReference>
<comment type="catalytic activity">
    <reaction evidence="6 7 8">
        <text>alpha-D-glucose 6-phosphate = beta-D-fructose 6-phosphate</text>
        <dbReference type="Rhea" id="RHEA:11816"/>
        <dbReference type="ChEBI" id="CHEBI:57634"/>
        <dbReference type="ChEBI" id="CHEBI:58225"/>
        <dbReference type="EC" id="5.3.1.9"/>
    </reaction>
</comment>
<dbReference type="HAMAP" id="MF_00473">
    <property type="entry name" value="G6P_isomerase"/>
    <property type="match status" value="1"/>
</dbReference>
<dbReference type="STRING" id="1123010.SAMN02745724_02189"/>
<evidence type="ECO:0000256" key="6">
    <source>
        <dbReference type="ARBA" id="ARBA00029321"/>
    </source>
</evidence>
<dbReference type="CDD" id="cd05015">
    <property type="entry name" value="SIS_PGI_1"/>
    <property type="match status" value="1"/>
</dbReference>
<evidence type="ECO:0000256" key="2">
    <source>
        <dbReference type="ARBA" id="ARBA00006604"/>
    </source>
</evidence>
<dbReference type="PRINTS" id="PR00662">
    <property type="entry name" value="G6PISOMERASE"/>
</dbReference>
<sequence>MSCRSQLSSWQSLETLAEEMKNVHLKQLFSEDAQRFKHFSIQLPGLLFDYSKNLITVKEMNALQSLAQETELTAWRDKMFAGEKINFTENRAVLHVALRNRSCAPIYVNGEDVSQAIAAELSKMHAFVNKVRSGEWKGYTGRVITDVVSIGVGGSNLGPQMATEALQNYADETLRIHYISNADGVQISKVLKELNPASTLFVVSSKTFTTSETMANAKTAVAWLKSVAKDDTAIAKHFVAVSTNLKKTAEFGISSENVFTMWDWVGGRFSLWSAIGLPIALYLGFDAFIQLLEGAFEADEHFKNADLSENVPVIMALLSMWNTTFLGAKAQAILPYDQTMHMLPAYLQQAEMESNGKSVTFTGESVPYTTVPLLWGMTGINGQHAFYQYLHQGNTIIPADFIGSIKPVVEVNNHHEILMSNFFAQTEALMGGVTAEQVRQELSSKGQELSDIESLIQHKVHKGNRPTTSILLDKVDAKHLGKLIALYEHKIFCQGILLQICSFDQWGVELGKGLASKIQNELENDNVSAEHDSSTNGLISYFKNKRA</sequence>
<dbReference type="GO" id="GO:0097367">
    <property type="term" value="F:carbohydrate derivative binding"/>
    <property type="evidence" value="ECO:0007669"/>
    <property type="project" value="InterPro"/>
</dbReference>
<dbReference type="RefSeq" id="WP_091983579.1">
    <property type="nucleotide sequence ID" value="NZ_FOLO01000014.1"/>
</dbReference>
<dbReference type="Gene3D" id="3.40.50.10490">
    <property type="entry name" value="Glucose-6-phosphate isomerase like protein, domain 1"/>
    <property type="match status" value="2"/>
</dbReference>
<keyword evidence="10" id="KW-1185">Reference proteome</keyword>
<evidence type="ECO:0000256" key="4">
    <source>
        <dbReference type="ARBA" id="ARBA00023152"/>
    </source>
</evidence>
<organism evidence="9 10">
    <name type="scientific">Pseudoalteromonas denitrificans DSM 6059</name>
    <dbReference type="NCBI Taxonomy" id="1123010"/>
    <lineage>
        <taxon>Bacteria</taxon>
        <taxon>Pseudomonadati</taxon>
        <taxon>Pseudomonadota</taxon>
        <taxon>Gammaproteobacteria</taxon>
        <taxon>Alteromonadales</taxon>
        <taxon>Pseudoalteromonadaceae</taxon>
        <taxon>Pseudoalteromonas</taxon>
    </lineage>
</organism>
<dbReference type="Gene3D" id="1.10.1390.10">
    <property type="match status" value="1"/>
</dbReference>